<evidence type="ECO:0008006" key="4">
    <source>
        <dbReference type="Google" id="ProtNLM"/>
    </source>
</evidence>
<feature type="signal peptide" evidence="1">
    <location>
        <begin position="1"/>
        <end position="21"/>
    </location>
</feature>
<reference evidence="2 3" key="1">
    <citation type="submission" date="2015-09" db="EMBL/GenBank/DDBJ databases">
        <authorList>
            <person name="Jackson K.R."/>
            <person name="Lunt B.L."/>
            <person name="Fisher J.N.B."/>
            <person name="Gardner A.V."/>
            <person name="Bailey M.E."/>
            <person name="Deus L.M."/>
            <person name="Earl A.S."/>
            <person name="Gibby P.D."/>
            <person name="Hartmann K.A."/>
            <person name="Liu J.E."/>
            <person name="Manci A.M."/>
            <person name="Nielsen D.A."/>
            <person name="Solomon M.B."/>
            <person name="Breakwell D.P."/>
            <person name="Burnett S.H."/>
            <person name="Grose J.H."/>
        </authorList>
    </citation>
    <scope>NUCLEOTIDE SEQUENCE [LARGE SCALE GENOMIC DNA]</scope>
    <source>
        <strain evidence="2 3">KCOM 1279</strain>
    </source>
</reference>
<evidence type="ECO:0000313" key="2">
    <source>
        <dbReference type="EMBL" id="ALF17813.1"/>
    </source>
</evidence>
<dbReference type="OrthoDB" id="9814399at2"/>
<keyword evidence="1" id="KW-0732">Signal</keyword>
<dbReference type="PATRIC" id="fig|76859.3.peg.1273"/>
<dbReference type="AlphaFoldDB" id="A0A0M3USB6"/>
<dbReference type="EMBL" id="CP012713">
    <property type="protein sequence ID" value="ALF17813.1"/>
    <property type="molecule type" value="Genomic_DNA"/>
</dbReference>
<name>A0A0M3USB6_9FUSO</name>
<protein>
    <recommendedName>
        <fullName evidence="4">DUF2147 domain-containing protein</fullName>
    </recommendedName>
</protein>
<gene>
    <name evidence="2" type="ORF">RN98_06355</name>
</gene>
<organism evidence="2">
    <name type="scientific">Fusobacterium animalis</name>
    <dbReference type="NCBI Taxonomy" id="76859"/>
    <lineage>
        <taxon>Bacteria</taxon>
        <taxon>Fusobacteriati</taxon>
        <taxon>Fusobacteriota</taxon>
        <taxon>Fusobacteriia</taxon>
        <taxon>Fusobacteriales</taxon>
        <taxon>Fusobacteriaceae</taxon>
        <taxon>Fusobacterium</taxon>
    </lineage>
</organism>
<accession>A0A0M3USB6</accession>
<dbReference type="RefSeq" id="WP_060676194.1">
    <property type="nucleotide sequence ID" value="NZ_CP012713.1"/>
</dbReference>
<proteinExistence type="predicted"/>
<sequence>MKKIFILLGMLLLGIVSYAKADDVLGTWLIKEKGKIVEIYKNETGEYIGKIKENNFIFLKQNNDLTYSKERNSLAYFTLKFPEDKFSWNVWINIEKDGNLFIKGTENTVVGKYITELHLIREK</sequence>
<feature type="chain" id="PRO_5005790572" description="DUF2147 domain-containing protein" evidence="1">
    <location>
        <begin position="22"/>
        <end position="123"/>
    </location>
</feature>
<evidence type="ECO:0000313" key="3">
    <source>
        <dbReference type="Proteomes" id="UP000063147"/>
    </source>
</evidence>
<evidence type="ECO:0000256" key="1">
    <source>
        <dbReference type="SAM" id="SignalP"/>
    </source>
</evidence>
<dbReference type="Proteomes" id="UP000063147">
    <property type="component" value="Chromosome"/>
</dbReference>